<gene>
    <name evidence="2" type="ORF">B0T15DRAFT_236289</name>
</gene>
<feature type="region of interest" description="Disordered" evidence="1">
    <location>
        <begin position="155"/>
        <end position="210"/>
    </location>
</feature>
<evidence type="ECO:0000313" key="2">
    <source>
        <dbReference type="EMBL" id="KAK3304310.1"/>
    </source>
</evidence>
<keyword evidence="3" id="KW-1185">Reference proteome</keyword>
<feature type="compositionally biased region" description="Polar residues" evidence="1">
    <location>
        <begin position="707"/>
        <end position="726"/>
    </location>
</feature>
<feature type="compositionally biased region" description="Basic residues" evidence="1">
    <location>
        <begin position="170"/>
        <end position="183"/>
    </location>
</feature>
<evidence type="ECO:0000256" key="1">
    <source>
        <dbReference type="SAM" id="MobiDB-lite"/>
    </source>
</evidence>
<proteinExistence type="predicted"/>
<accession>A0AAJ0M0C2</accession>
<reference evidence="2" key="2">
    <citation type="submission" date="2023-06" db="EMBL/GenBank/DDBJ databases">
        <authorList>
            <consortium name="Lawrence Berkeley National Laboratory"/>
            <person name="Mondo S.J."/>
            <person name="Hensen N."/>
            <person name="Bonometti L."/>
            <person name="Westerberg I."/>
            <person name="Brannstrom I.O."/>
            <person name="Guillou S."/>
            <person name="Cros-Aarteil S."/>
            <person name="Calhoun S."/>
            <person name="Haridas S."/>
            <person name="Kuo A."/>
            <person name="Pangilinan J."/>
            <person name="Riley R."/>
            <person name="Labutti K."/>
            <person name="Andreopoulos B."/>
            <person name="Lipzen A."/>
            <person name="Chen C."/>
            <person name="Yanf M."/>
            <person name="Daum C."/>
            <person name="Ng V."/>
            <person name="Clum A."/>
            <person name="Steindorff A."/>
            <person name="Ohm R."/>
            <person name="Martin F."/>
            <person name="Silar P."/>
            <person name="Natvig D."/>
            <person name="Lalanne C."/>
            <person name="Gautier V."/>
            <person name="Ament-Velasquez S.L."/>
            <person name="Kruys A."/>
            <person name="Hutchinson M.I."/>
            <person name="Powell A.J."/>
            <person name="Barry K."/>
            <person name="Miller A.N."/>
            <person name="Grigoriev I.V."/>
            <person name="Debuchy R."/>
            <person name="Gladieux P."/>
            <person name="Thoren M.H."/>
            <person name="Johannesson H."/>
        </authorList>
    </citation>
    <scope>NUCLEOTIDE SEQUENCE</scope>
    <source>
        <strain evidence="2">CBS 333.67</strain>
    </source>
</reference>
<feature type="compositionally biased region" description="Polar residues" evidence="1">
    <location>
        <begin position="189"/>
        <end position="210"/>
    </location>
</feature>
<feature type="compositionally biased region" description="Polar residues" evidence="1">
    <location>
        <begin position="738"/>
        <end position="750"/>
    </location>
</feature>
<feature type="compositionally biased region" description="Basic residues" evidence="1">
    <location>
        <begin position="695"/>
        <end position="704"/>
    </location>
</feature>
<feature type="region of interest" description="Disordered" evidence="1">
    <location>
        <begin position="284"/>
        <end position="343"/>
    </location>
</feature>
<dbReference type="AlphaFoldDB" id="A0AAJ0M0C2"/>
<organism evidence="2 3">
    <name type="scientific">Chaetomium strumarium</name>
    <dbReference type="NCBI Taxonomy" id="1170767"/>
    <lineage>
        <taxon>Eukaryota</taxon>
        <taxon>Fungi</taxon>
        <taxon>Dikarya</taxon>
        <taxon>Ascomycota</taxon>
        <taxon>Pezizomycotina</taxon>
        <taxon>Sordariomycetes</taxon>
        <taxon>Sordariomycetidae</taxon>
        <taxon>Sordariales</taxon>
        <taxon>Chaetomiaceae</taxon>
        <taxon>Chaetomium</taxon>
    </lineage>
</organism>
<reference evidence="2" key="1">
    <citation type="journal article" date="2023" name="Mol. Phylogenet. Evol.">
        <title>Genome-scale phylogeny and comparative genomics of the fungal order Sordariales.</title>
        <authorList>
            <person name="Hensen N."/>
            <person name="Bonometti L."/>
            <person name="Westerberg I."/>
            <person name="Brannstrom I.O."/>
            <person name="Guillou S."/>
            <person name="Cros-Aarteil S."/>
            <person name="Calhoun S."/>
            <person name="Haridas S."/>
            <person name="Kuo A."/>
            <person name="Mondo S."/>
            <person name="Pangilinan J."/>
            <person name="Riley R."/>
            <person name="LaButti K."/>
            <person name="Andreopoulos B."/>
            <person name="Lipzen A."/>
            <person name="Chen C."/>
            <person name="Yan M."/>
            <person name="Daum C."/>
            <person name="Ng V."/>
            <person name="Clum A."/>
            <person name="Steindorff A."/>
            <person name="Ohm R.A."/>
            <person name="Martin F."/>
            <person name="Silar P."/>
            <person name="Natvig D.O."/>
            <person name="Lalanne C."/>
            <person name="Gautier V."/>
            <person name="Ament-Velasquez S.L."/>
            <person name="Kruys A."/>
            <person name="Hutchinson M.I."/>
            <person name="Powell A.J."/>
            <person name="Barry K."/>
            <person name="Miller A.N."/>
            <person name="Grigoriev I.V."/>
            <person name="Debuchy R."/>
            <person name="Gladieux P."/>
            <person name="Hiltunen Thoren M."/>
            <person name="Johannesson H."/>
        </authorList>
    </citation>
    <scope>NUCLEOTIDE SEQUENCE</scope>
    <source>
        <strain evidence="2">CBS 333.67</strain>
    </source>
</reference>
<feature type="region of interest" description="Disordered" evidence="1">
    <location>
        <begin position="604"/>
        <end position="751"/>
    </location>
</feature>
<dbReference type="Proteomes" id="UP001273166">
    <property type="component" value="Unassembled WGS sequence"/>
</dbReference>
<feature type="compositionally biased region" description="Polar residues" evidence="1">
    <location>
        <begin position="47"/>
        <end position="56"/>
    </location>
</feature>
<comment type="caution">
    <text evidence="2">The sequence shown here is derived from an EMBL/GenBank/DDBJ whole genome shotgun (WGS) entry which is preliminary data.</text>
</comment>
<evidence type="ECO:0000313" key="3">
    <source>
        <dbReference type="Proteomes" id="UP001273166"/>
    </source>
</evidence>
<dbReference type="EMBL" id="JAUDZG010000005">
    <property type="protein sequence ID" value="KAK3304310.1"/>
    <property type="molecule type" value="Genomic_DNA"/>
</dbReference>
<protein>
    <submittedName>
        <fullName evidence="2">Uncharacterized protein</fullName>
    </submittedName>
</protein>
<feature type="compositionally biased region" description="Low complexity" evidence="1">
    <location>
        <begin position="658"/>
        <end position="690"/>
    </location>
</feature>
<dbReference type="RefSeq" id="XP_062720090.1">
    <property type="nucleotide sequence ID" value="XM_062863016.1"/>
</dbReference>
<dbReference type="GeneID" id="87881845"/>
<sequence>MQAASQNGVDLTNQPDFNINALLLQAESQAANQNDGDINTLTQQTESQPANQNGFSLPNPPNPAQQTTAQATNRQDVDINTLLQQMEPQVGNQDYIDLTASEQPGTVSAEQIPFPQLPSFEDQIDQLLNARAQEFFAANVRVQAELLSLHETMSANVDSADPSQVEPPTGRKKAQPRKRKTAAKSKSSNGTAPQRIQLQMPDQAQRQVATPQDMMTQMPVASFGLDQVMASDPFVSTSPQQGISNNGQGMFNTCLPGAAQMSSELVHAPVQQTAQQLSNYSAFMDSASNTPPQGSLSAPMSSSAQGSGRLTASPSSDNKRKASAAHTMESPTKRRQSVNQQGAVVAVAQSSPLPLPVGPQNSQITPPQRIQMSAPDLNTPPSSLGTPAQNFQTPVDVAVHFGISPPSGDTMSLGTAPFSTAAKAGITAAIKCLVNEVKRRGTALGQMLADGFQTNLAAPEMSARIKQLTKSCMADATATNPEDENHAFNCGAWKALHQIMQEMEQHGTALGKALLVGPLSGTVLVAVKQKMGDLFKEVAELYTSPPRFGTSSAQLAQPAQVQLTPTLAAHATTHLSQQTNAANMAIQTGSPYVPGYPLLSATTASGHAGVQQQSGHASPVTTTQAHPRMPSSNNNSSPMEGHPASVPAMNGSAEPSYQELKQQLQHIQQQRDQQLQQMMQMMQQQLQQQQTKKTSTPRKPRARKSSVAVSTPVTNSAARNTPSPVQGSVADSPGHSAPASNHSNNGQSAPGQYVPRIAYHFSDGTFYMQVGANNNGTGEASYRRIGAGTVAAQTALRQFLGNAQARGVLMVPPSFVLKLWLTTEQNLENLRRVLMGEGELFF</sequence>
<feature type="region of interest" description="Disordered" evidence="1">
    <location>
        <begin position="47"/>
        <end position="72"/>
    </location>
</feature>
<feature type="compositionally biased region" description="Polar residues" evidence="1">
    <location>
        <begin position="284"/>
        <end position="316"/>
    </location>
</feature>
<feature type="compositionally biased region" description="Polar residues" evidence="1">
    <location>
        <begin position="604"/>
        <end position="625"/>
    </location>
</feature>
<name>A0AAJ0M0C2_9PEZI</name>